<evidence type="ECO:0000313" key="9">
    <source>
        <dbReference type="Proteomes" id="UP000694941"/>
    </source>
</evidence>
<dbReference type="Pfam" id="PF00041">
    <property type="entry name" value="fn3"/>
    <property type="match status" value="1"/>
</dbReference>
<dbReference type="GeneID" id="106478872"/>
<dbReference type="Proteomes" id="UP000694941">
    <property type="component" value="Unplaced"/>
</dbReference>
<dbReference type="PROSITE" id="PS51450">
    <property type="entry name" value="LRR"/>
    <property type="match status" value="2"/>
</dbReference>
<dbReference type="InterPro" id="IPR003961">
    <property type="entry name" value="FN3_dom"/>
</dbReference>
<dbReference type="PROSITE" id="PS50853">
    <property type="entry name" value="FN3"/>
    <property type="match status" value="1"/>
</dbReference>
<feature type="domain" description="Fibronectin type-III" evidence="8">
    <location>
        <begin position="509"/>
        <end position="606"/>
    </location>
</feature>
<dbReference type="InterPro" id="IPR036179">
    <property type="entry name" value="Ig-like_dom_sf"/>
</dbReference>
<dbReference type="InterPro" id="IPR003598">
    <property type="entry name" value="Ig_sub2"/>
</dbReference>
<keyword evidence="2 6" id="KW-0732">Signal</keyword>
<sequence length="679" mass="76577">MVTWLAVATVVRVIVWTVVSSTDASCPADCDCLVYHSLFVNANVYTVNCSSRGLLGSPEAVPLNTQSLLMSGNRFVDLLNKIPFLPRLLELDLSNNLIKQLGRGSIFQNVTELRFLDLSFNKFRTLFNKVFRGIHKLETLFITNGHLKFIDEHVFDDMNKLKRLNLKGNAIHSMPAEWFYDMINLEVLELDHNEIFYLNSGTFAAVNNLRYLSLSHNRIRGINENAFAGLRNLRSLLLDHNHIGEVPSVALQPMKQLKIIHLDTNPIGQLSTGDFVQVPVEEISLSNTSTLHLIDHGAFWNLHNLEKVYLYNNPLLEYIDPHAFINVPKLKVLKLHRNNLSALSFEIVSRRPAVQLTLHSNPLLCDCNIRWIRKTLARGNDSSILFLDSDKLRCSQPQNLRPFSIETLDLTNIPPQCEPFVIGPLNETVDAKIGESHTFDCRAFGIPSPKMYWILPSGAVINASRDNFQAQKKHPGTLTLYHLKPKNSGVYQCIAENNVGVALKSITLQIENIDIGLFPQRVSSTFVTVVWNGTARNNFPEYDILYKIDNQGGEEYKTVTVSYVYRSYTINNLEPDTSYKFCIAVKDEEEGDYLQLSCTHVQTRDASFIMQGIYTTSNVAVAVVLGIIAGMLLTVCLVSVAARKYRQRHYETPEKSLISNMAHAPPENLNSPLMSRVGS</sequence>
<keyword evidence="9" id="KW-1185">Reference proteome</keyword>
<feature type="signal peptide" evidence="6">
    <location>
        <begin position="1"/>
        <end position="24"/>
    </location>
</feature>
<evidence type="ECO:0000259" key="7">
    <source>
        <dbReference type="PROSITE" id="PS50835"/>
    </source>
</evidence>
<keyword evidence="5" id="KW-1133">Transmembrane helix</keyword>
<keyword evidence="4" id="KW-1015">Disulfide bond</keyword>
<dbReference type="SMART" id="SM00409">
    <property type="entry name" value="IG"/>
    <property type="match status" value="1"/>
</dbReference>
<gene>
    <name evidence="10" type="primary">LOC106478872</name>
</gene>
<dbReference type="CDD" id="cd00063">
    <property type="entry name" value="FN3"/>
    <property type="match status" value="1"/>
</dbReference>
<evidence type="ECO:0000256" key="6">
    <source>
        <dbReference type="SAM" id="SignalP"/>
    </source>
</evidence>
<dbReference type="Pfam" id="PF13855">
    <property type="entry name" value="LRR_8"/>
    <property type="match status" value="3"/>
</dbReference>
<dbReference type="InterPro" id="IPR001611">
    <property type="entry name" value="Leu-rich_rpt"/>
</dbReference>
<evidence type="ECO:0000256" key="4">
    <source>
        <dbReference type="ARBA" id="ARBA00023157"/>
    </source>
</evidence>
<evidence type="ECO:0000256" key="1">
    <source>
        <dbReference type="ARBA" id="ARBA00022614"/>
    </source>
</evidence>
<feature type="transmembrane region" description="Helical" evidence="5">
    <location>
        <begin position="619"/>
        <end position="642"/>
    </location>
</feature>
<name>A0ABM1C647_LIMPO</name>
<accession>A0ABM1C647</accession>
<dbReference type="InterPro" id="IPR032675">
    <property type="entry name" value="LRR_dom_sf"/>
</dbReference>
<dbReference type="SUPFAM" id="SSF49265">
    <property type="entry name" value="Fibronectin type III"/>
    <property type="match status" value="1"/>
</dbReference>
<dbReference type="InterPro" id="IPR013783">
    <property type="entry name" value="Ig-like_fold"/>
</dbReference>
<dbReference type="PROSITE" id="PS50835">
    <property type="entry name" value="IG_LIKE"/>
    <property type="match status" value="1"/>
</dbReference>
<dbReference type="SMART" id="SM00408">
    <property type="entry name" value="IGc2"/>
    <property type="match status" value="1"/>
</dbReference>
<dbReference type="SUPFAM" id="SSF52058">
    <property type="entry name" value="L domain-like"/>
    <property type="match status" value="1"/>
</dbReference>
<feature type="chain" id="PRO_5047079546" evidence="6">
    <location>
        <begin position="25"/>
        <end position="679"/>
    </location>
</feature>
<dbReference type="PANTHER" id="PTHR45712">
    <property type="entry name" value="AGAP008170-PA"/>
    <property type="match status" value="1"/>
</dbReference>
<keyword evidence="5" id="KW-0812">Transmembrane</keyword>
<keyword evidence="3" id="KW-0677">Repeat</keyword>
<evidence type="ECO:0000313" key="10">
    <source>
        <dbReference type="RefSeq" id="XP_013794898.1"/>
    </source>
</evidence>
<proteinExistence type="predicted"/>
<evidence type="ECO:0000256" key="2">
    <source>
        <dbReference type="ARBA" id="ARBA00022729"/>
    </source>
</evidence>
<dbReference type="RefSeq" id="XP_013794898.1">
    <property type="nucleotide sequence ID" value="XM_013939444.2"/>
</dbReference>
<reference evidence="10" key="1">
    <citation type="submission" date="2025-08" db="UniProtKB">
        <authorList>
            <consortium name="RefSeq"/>
        </authorList>
    </citation>
    <scope>IDENTIFICATION</scope>
    <source>
        <tissue evidence="10">Muscle</tissue>
    </source>
</reference>
<dbReference type="PANTHER" id="PTHR45712:SF22">
    <property type="entry name" value="INSULIN-LIKE GROWTH FACTOR-BINDING PROTEIN COMPLEX ACID LABILE SUBUNIT"/>
    <property type="match status" value="1"/>
</dbReference>
<dbReference type="Gene3D" id="3.80.10.10">
    <property type="entry name" value="Ribonuclease Inhibitor"/>
    <property type="match status" value="3"/>
</dbReference>
<dbReference type="InterPro" id="IPR013098">
    <property type="entry name" value="Ig_I-set"/>
</dbReference>
<keyword evidence="5" id="KW-0472">Membrane</keyword>
<keyword evidence="1" id="KW-0433">Leucine-rich repeat</keyword>
<dbReference type="InterPro" id="IPR036116">
    <property type="entry name" value="FN3_sf"/>
</dbReference>
<dbReference type="SUPFAM" id="SSF48726">
    <property type="entry name" value="Immunoglobulin"/>
    <property type="match status" value="1"/>
</dbReference>
<dbReference type="SMART" id="SM00369">
    <property type="entry name" value="LRR_TYP"/>
    <property type="match status" value="10"/>
</dbReference>
<dbReference type="InterPro" id="IPR003591">
    <property type="entry name" value="Leu-rich_rpt_typical-subtyp"/>
</dbReference>
<evidence type="ECO:0000256" key="5">
    <source>
        <dbReference type="SAM" id="Phobius"/>
    </source>
</evidence>
<feature type="domain" description="Ig-like" evidence="7">
    <location>
        <begin position="419"/>
        <end position="509"/>
    </location>
</feature>
<evidence type="ECO:0000259" key="8">
    <source>
        <dbReference type="PROSITE" id="PS50853"/>
    </source>
</evidence>
<organism evidence="9 10">
    <name type="scientific">Limulus polyphemus</name>
    <name type="common">Atlantic horseshoe crab</name>
    <dbReference type="NCBI Taxonomy" id="6850"/>
    <lineage>
        <taxon>Eukaryota</taxon>
        <taxon>Metazoa</taxon>
        <taxon>Ecdysozoa</taxon>
        <taxon>Arthropoda</taxon>
        <taxon>Chelicerata</taxon>
        <taxon>Merostomata</taxon>
        <taxon>Xiphosura</taxon>
        <taxon>Limulidae</taxon>
        <taxon>Limulus</taxon>
    </lineage>
</organism>
<dbReference type="Pfam" id="PF07679">
    <property type="entry name" value="I-set"/>
    <property type="match status" value="1"/>
</dbReference>
<dbReference type="InterPro" id="IPR003599">
    <property type="entry name" value="Ig_sub"/>
</dbReference>
<protein>
    <submittedName>
        <fullName evidence="10">Leucine-rich repeat neuronal protein 3-like</fullName>
    </submittedName>
</protein>
<evidence type="ECO:0000256" key="3">
    <source>
        <dbReference type="ARBA" id="ARBA00022737"/>
    </source>
</evidence>
<dbReference type="SMART" id="SM00365">
    <property type="entry name" value="LRR_SD22"/>
    <property type="match status" value="3"/>
</dbReference>
<dbReference type="InterPro" id="IPR007110">
    <property type="entry name" value="Ig-like_dom"/>
</dbReference>
<dbReference type="InterPro" id="IPR050333">
    <property type="entry name" value="SLRP"/>
</dbReference>
<dbReference type="Gene3D" id="2.60.40.10">
    <property type="entry name" value="Immunoglobulins"/>
    <property type="match status" value="2"/>
</dbReference>